<evidence type="ECO:0000259" key="2">
    <source>
        <dbReference type="PROSITE" id="PS50405"/>
    </source>
</evidence>
<dbReference type="InterPro" id="IPR004046">
    <property type="entry name" value="GST_C"/>
</dbReference>
<dbReference type="InterPro" id="IPR036282">
    <property type="entry name" value="Glutathione-S-Trfase_C_sf"/>
</dbReference>
<dbReference type="EMBL" id="PXYG01000001">
    <property type="protein sequence ID" value="PSJ47409.1"/>
    <property type="molecule type" value="Genomic_DNA"/>
</dbReference>
<reference evidence="3 4" key="1">
    <citation type="submission" date="2018-03" db="EMBL/GenBank/DDBJ databases">
        <title>The draft genome of Zobellella sp. 59N8.</title>
        <authorList>
            <person name="Liu L."/>
            <person name="Li L."/>
            <person name="Zhang X."/>
            <person name="Liang L."/>
            <person name="Wang T."/>
        </authorList>
    </citation>
    <scope>NUCLEOTIDE SEQUENCE [LARGE SCALE GENOMIC DNA]</scope>
    <source>
        <strain evidence="3 4">59N8</strain>
    </source>
</reference>
<feature type="region of interest" description="Disordered" evidence="1">
    <location>
        <begin position="1"/>
        <end position="21"/>
    </location>
</feature>
<evidence type="ECO:0000256" key="1">
    <source>
        <dbReference type="SAM" id="MobiDB-lite"/>
    </source>
</evidence>
<dbReference type="InterPro" id="IPR010987">
    <property type="entry name" value="Glutathione-S-Trfase_C-like"/>
</dbReference>
<accession>A0A2P7RB24</accession>
<comment type="caution">
    <text evidence="3">The sequence shown here is derived from an EMBL/GenBank/DDBJ whole genome shotgun (WGS) entry which is preliminary data.</text>
</comment>
<gene>
    <name evidence="3" type="ORF">C7H85_00795</name>
</gene>
<sequence>MRHHQGSGYLPGFPLGQHPHQPAVIHRRPAHVRRQAGNAQPGLGGTQQHDRLIGYHHRMWCHAGGAALPVAQRPAARRRSGKNAAVSGHVVRCGRFPSPLQIGGSRNQDNRQLEMMLADRPWLLGAQRSVADAYFTGIARWAEYLQVVDRSDYPNLQRLYSKLAQDPAVIFAHAVEQQRPAVSAGGVAGEVTLAEALSAR</sequence>
<feature type="domain" description="GST C-terminal" evidence="2">
    <location>
        <begin position="113"/>
        <end position="182"/>
    </location>
</feature>
<dbReference type="Pfam" id="PF00043">
    <property type="entry name" value="GST_C"/>
    <property type="match status" value="1"/>
</dbReference>
<dbReference type="Gene3D" id="1.20.1050.10">
    <property type="match status" value="1"/>
</dbReference>
<dbReference type="SUPFAM" id="SSF47616">
    <property type="entry name" value="GST C-terminal domain-like"/>
    <property type="match status" value="1"/>
</dbReference>
<dbReference type="OrthoDB" id="8772754at2"/>
<organism evidence="3 4">
    <name type="scientific">Zobellella endophytica</name>
    <dbReference type="NCBI Taxonomy" id="2116700"/>
    <lineage>
        <taxon>Bacteria</taxon>
        <taxon>Pseudomonadati</taxon>
        <taxon>Pseudomonadota</taxon>
        <taxon>Gammaproteobacteria</taxon>
        <taxon>Aeromonadales</taxon>
        <taxon>Aeromonadaceae</taxon>
        <taxon>Zobellella</taxon>
    </lineage>
</organism>
<evidence type="ECO:0000313" key="4">
    <source>
        <dbReference type="Proteomes" id="UP000240243"/>
    </source>
</evidence>
<dbReference type="PROSITE" id="PS50405">
    <property type="entry name" value="GST_CTER"/>
    <property type="match status" value="1"/>
</dbReference>
<protein>
    <recommendedName>
        <fullName evidence="2">GST C-terminal domain-containing protein</fullName>
    </recommendedName>
</protein>
<keyword evidence="4" id="KW-1185">Reference proteome</keyword>
<dbReference type="AlphaFoldDB" id="A0A2P7RB24"/>
<name>A0A2P7RB24_9GAMM</name>
<proteinExistence type="predicted"/>
<evidence type="ECO:0000313" key="3">
    <source>
        <dbReference type="EMBL" id="PSJ47409.1"/>
    </source>
</evidence>
<dbReference type="Proteomes" id="UP000240243">
    <property type="component" value="Unassembled WGS sequence"/>
</dbReference>